<evidence type="ECO:0000313" key="1">
    <source>
        <dbReference type="EMBL" id="HII59331.1"/>
    </source>
</evidence>
<name>A0A832WKT8_9EURY</name>
<dbReference type="SMR" id="A0A832WKT8"/>
<protein>
    <submittedName>
        <fullName evidence="1">Uncharacterized protein</fullName>
    </submittedName>
</protein>
<evidence type="ECO:0000313" key="2">
    <source>
        <dbReference type="Proteomes" id="UP000645676"/>
    </source>
</evidence>
<dbReference type="OMA" id="CGRYIDT"/>
<gene>
    <name evidence="1" type="ORF">HA335_01935</name>
</gene>
<dbReference type="AlphaFoldDB" id="A0A832WKT8"/>
<sequence>MKNMKIINKIVAILLLFSILSLSFAWNDCPYGRVNCTYPGECGRYIDTNHNGICDHSEPPPTTTIKTTNNEEEIKTSNVSSLELTEELINEYVGISGKELKSYTIKQVCDKYGISPKCLKEKLNINVPDDTTFGEIKEVYGIPPSVIKKAIVECMIEEGKIKLNTTNTIDNNRDLNNNNSGNEKVGNTILDKIVSFLFSTINLRDLLFKF</sequence>
<organism evidence="1 2">
    <name type="scientific">Methanocaldococcus jannaschii</name>
    <dbReference type="NCBI Taxonomy" id="2190"/>
    <lineage>
        <taxon>Archaea</taxon>
        <taxon>Methanobacteriati</taxon>
        <taxon>Methanobacteriota</taxon>
        <taxon>Methanomada group</taxon>
        <taxon>Methanococci</taxon>
        <taxon>Methanococcales</taxon>
        <taxon>Methanocaldococcaceae</taxon>
        <taxon>Methanocaldococcus</taxon>
    </lineage>
</organism>
<comment type="caution">
    <text evidence="1">The sequence shown here is derived from an EMBL/GenBank/DDBJ whole genome shotgun (WGS) entry which is preliminary data.</text>
</comment>
<dbReference type="EMBL" id="DUJR01000007">
    <property type="protein sequence ID" value="HII59331.1"/>
    <property type="molecule type" value="Genomic_DNA"/>
</dbReference>
<accession>A0A832WKT8</accession>
<dbReference type="Proteomes" id="UP000645676">
    <property type="component" value="Unassembled WGS sequence"/>
</dbReference>
<proteinExistence type="predicted"/>
<reference evidence="1" key="1">
    <citation type="journal article" date="2020" name="bioRxiv">
        <title>A rank-normalized archaeal taxonomy based on genome phylogeny resolves widespread incomplete and uneven classifications.</title>
        <authorList>
            <person name="Rinke C."/>
            <person name="Chuvochina M."/>
            <person name="Mussig A.J."/>
            <person name="Chaumeil P.-A."/>
            <person name="Waite D.W."/>
            <person name="Whitman W.B."/>
            <person name="Parks D.H."/>
            <person name="Hugenholtz P."/>
        </authorList>
    </citation>
    <scope>NUCLEOTIDE SEQUENCE</scope>
    <source>
        <strain evidence="1">UBA8849</strain>
    </source>
</reference>